<keyword evidence="3" id="KW-1185">Reference proteome</keyword>
<evidence type="ECO:0000313" key="2">
    <source>
        <dbReference type="EMBL" id="GEK22226.1"/>
    </source>
</evidence>
<organism evidence="2 3">
    <name type="scientific">Cellulomonas xylanilytica</name>
    <dbReference type="NCBI Taxonomy" id="233583"/>
    <lineage>
        <taxon>Bacteria</taxon>
        <taxon>Bacillati</taxon>
        <taxon>Actinomycetota</taxon>
        <taxon>Actinomycetes</taxon>
        <taxon>Micrococcales</taxon>
        <taxon>Cellulomonadaceae</taxon>
        <taxon>Cellulomonas</taxon>
    </lineage>
</organism>
<protein>
    <submittedName>
        <fullName evidence="2">Uncharacterized protein</fullName>
    </submittedName>
</protein>
<feature type="region of interest" description="Disordered" evidence="1">
    <location>
        <begin position="1"/>
        <end position="30"/>
    </location>
</feature>
<name>A0A510V628_9CELL</name>
<dbReference type="Proteomes" id="UP000321118">
    <property type="component" value="Unassembled WGS sequence"/>
</dbReference>
<reference evidence="2 3" key="1">
    <citation type="submission" date="2019-07" db="EMBL/GenBank/DDBJ databases">
        <title>Whole genome shotgun sequence of Cellulomonas xylanilytica NBRC 101102.</title>
        <authorList>
            <person name="Hosoyama A."/>
            <person name="Uohara A."/>
            <person name="Ohji S."/>
            <person name="Ichikawa N."/>
        </authorList>
    </citation>
    <scope>NUCLEOTIDE SEQUENCE [LARGE SCALE GENOMIC DNA]</scope>
    <source>
        <strain evidence="2 3">NBRC 101102</strain>
    </source>
</reference>
<evidence type="ECO:0000256" key="1">
    <source>
        <dbReference type="SAM" id="MobiDB-lite"/>
    </source>
</evidence>
<proteinExistence type="predicted"/>
<dbReference type="AlphaFoldDB" id="A0A510V628"/>
<sequence length="267" mass="28306">MLVAAGAACTAPGTRDAPAPTAQVPKPTVAAPTTGGAWSFVVLPYDGADPAPVVHGTTHRFVNPHPGSDAADTAVTADYRWIEYTVPRGWEVGDVYVGKHLGEPDEVALSIWTTAGLYPDPCRRGAELSPFDLYDHGHPDGLTISLASDYAGKGLAAQHGREASEPRSVVIPDPTDDEGTLALRLELTVPAELDLTSCDGGVYRAWQGYGDGDQPHDNHVAGQTDIVLQIDVDRAPLVVDASFRPASSQTDVDELYSVIGSIVMNRW</sequence>
<gene>
    <name evidence="2" type="ORF">CXY01_27460</name>
</gene>
<evidence type="ECO:0000313" key="3">
    <source>
        <dbReference type="Proteomes" id="UP000321118"/>
    </source>
</evidence>
<accession>A0A510V628</accession>
<dbReference type="EMBL" id="BJUB01000008">
    <property type="protein sequence ID" value="GEK22226.1"/>
    <property type="molecule type" value="Genomic_DNA"/>
</dbReference>
<comment type="caution">
    <text evidence="2">The sequence shown here is derived from an EMBL/GenBank/DDBJ whole genome shotgun (WGS) entry which is preliminary data.</text>
</comment>